<evidence type="ECO:0000256" key="1">
    <source>
        <dbReference type="SAM" id="SignalP"/>
    </source>
</evidence>
<proteinExistence type="predicted"/>
<feature type="chain" id="PRO_5039114604" description="XRE family transcriptional regulator" evidence="1">
    <location>
        <begin position="23"/>
        <end position="319"/>
    </location>
</feature>
<feature type="signal peptide" evidence="1">
    <location>
        <begin position="1"/>
        <end position="22"/>
    </location>
</feature>
<organism evidence="2 3">
    <name type="scientific">Nocardia cyriacigeorgica</name>
    <dbReference type="NCBI Taxonomy" id="135487"/>
    <lineage>
        <taxon>Bacteria</taxon>
        <taxon>Bacillati</taxon>
        <taxon>Actinomycetota</taxon>
        <taxon>Actinomycetes</taxon>
        <taxon>Mycobacteriales</taxon>
        <taxon>Nocardiaceae</taxon>
        <taxon>Nocardia</taxon>
    </lineage>
</organism>
<dbReference type="InterPro" id="IPR006311">
    <property type="entry name" value="TAT_signal"/>
</dbReference>
<accession>A0A4U8W5G1</accession>
<evidence type="ECO:0000313" key="3">
    <source>
        <dbReference type="Proteomes" id="UP000290439"/>
    </source>
</evidence>
<name>A0A4U8W5G1_9NOCA</name>
<gene>
    <name evidence="2" type="ORF">NCTC10797_05079</name>
</gene>
<evidence type="ECO:0000313" key="2">
    <source>
        <dbReference type="EMBL" id="VFB01262.1"/>
    </source>
</evidence>
<dbReference type="RefSeq" id="WP_130918834.1">
    <property type="nucleotide sequence ID" value="NZ_JADLPK010000006.1"/>
</dbReference>
<sequence length="319" mass="34601">MLNRRQFAIGTALGLGAAALPAATSSGVTPTAVEHLRTTVHSAMLLDDQLGSAAAKPIITAQAQTCLMLLRECPSELRSDVQGLAGEAIGSLAWAAWDEGRYAESDKLFMEAFGHAVAAHSLDVAVGMMCHRIQLAIWTHRYQDAASLSDAAMSLPASDARMIDYRYLQASQAYAYAGRRREAWRIVDQISGEHPDPTTPDVSYAYYMSDWLTGLLSSKALEMAGEPRAAVETIESTIDRIPDTDTRDKALAHLHLAKLTAPSDIERACAAATQALDLARVNTSPRLRAVYQETRALLQPWAKSVPVRELDRAAETVLV</sequence>
<dbReference type="AlphaFoldDB" id="A0A4U8W5G1"/>
<evidence type="ECO:0008006" key="4">
    <source>
        <dbReference type="Google" id="ProtNLM"/>
    </source>
</evidence>
<dbReference type="PROSITE" id="PS51318">
    <property type="entry name" value="TAT"/>
    <property type="match status" value="1"/>
</dbReference>
<protein>
    <recommendedName>
        <fullName evidence="4">XRE family transcriptional regulator</fullName>
    </recommendedName>
</protein>
<keyword evidence="1" id="KW-0732">Signal</keyword>
<dbReference type="EMBL" id="LR215973">
    <property type="protein sequence ID" value="VFB01262.1"/>
    <property type="molecule type" value="Genomic_DNA"/>
</dbReference>
<dbReference type="Proteomes" id="UP000290439">
    <property type="component" value="Chromosome"/>
</dbReference>
<reference evidence="2 3" key="1">
    <citation type="submission" date="2019-02" db="EMBL/GenBank/DDBJ databases">
        <authorList>
            <consortium name="Pathogen Informatics"/>
        </authorList>
    </citation>
    <scope>NUCLEOTIDE SEQUENCE [LARGE SCALE GENOMIC DNA]</scope>
    <source>
        <strain evidence="2 3">3012STDY6756504</strain>
    </source>
</reference>